<dbReference type="AlphaFoldDB" id="A0AA36ID76"/>
<reference evidence="1" key="1">
    <citation type="submission" date="2023-08" db="EMBL/GenBank/DDBJ databases">
        <authorList>
            <person name="Chen Y."/>
            <person name="Shah S."/>
            <person name="Dougan E. K."/>
            <person name="Thang M."/>
            <person name="Chan C."/>
        </authorList>
    </citation>
    <scope>NUCLEOTIDE SEQUENCE</scope>
</reference>
<evidence type="ECO:0000313" key="2">
    <source>
        <dbReference type="Proteomes" id="UP001178507"/>
    </source>
</evidence>
<protein>
    <submittedName>
        <fullName evidence="1">Uncharacterized protein</fullName>
    </submittedName>
</protein>
<name>A0AA36ID76_9DINO</name>
<accession>A0AA36ID76</accession>
<keyword evidence="2" id="KW-1185">Reference proteome</keyword>
<sequence length="102" mass="11799">MRGRQLPLSSAREPLDMDRSTLLQRLICLGDANVEIVEQSNHYCSYSSMAAYQLVSSCKRRRWIFDPCQQSWSAEFSIMCYPNLIYHSPDRTRSASWACARS</sequence>
<proteinExistence type="predicted"/>
<organism evidence="1 2">
    <name type="scientific">Effrenium voratum</name>
    <dbReference type="NCBI Taxonomy" id="2562239"/>
    <lineage>
        <taxon>Eukaryota</taxon>
        <taxon>Sar</taxon>
        <taxon>Alveolata</taxon>
        <taxon>Dinophyceae</taxon>
        <taxon>Suessiales</taxon>
        <taxon>Symbiodiniaceae</taxon>
        <taxon>Effrenium</taxon>
    </lineage>
</organism>
<evidence type="ECO:0000313" key="1">
    <source>
        <dbReference type="EMBL" id="CAJ1385299.1"/>
    </source>
</evidence>
<comment type="caution">
    <text evidence="1">The sequence shown here is derived from an EMBL/GenBank/DDBJ whole genome shotgun (WGS) entry which is preliminary data.</text>
</comment>
<gene>
    <name evidence="1" type="ORF">EVOR1521_LOCUS11928</name>
</gene>
<dbReference type="Proteomes" id="UP001178507">
    <property type="component" value="Unassembled WGS sequence"/>
</dbReference>
<dbReference type="EMBL" id="CAUJNA010001224">
    <property type="protein sequence ID" value="CAJ1385299.1"/>
    <property type="molecule type" value="Genomic_DNA"/>
</dbReference>